<dbReference type="Gene3D" id="2.40.70.10">
    <property type="entry name" value="Acid Proteases"/>
    <property type="match status" value="2"/>
</dbReference>
<gene>
    <name evidence="2" type="ORF">SAMN05661096_02419</name>
</gene>
<evidence type="ECO:0000313" key="2">
    <source>
        <dbReference type="EMBL" id="SMG36252.1"/>
    </source>
</evidence>
<keyword evidence="1" id="KW-0732">Signal</keyword>
<dbReference type="SUPFAM" id="SSF50630">
    <property type="entry name" value="Acid proteases"/>
    <property type="match status" value="1"/>
</dbReference>
<dbReference type="RefSeq" id="WP_139828019.1">
    <property type="nucleotide sequence ID" value="NZ_FXAW01000004.1"/>
</dbReference>
<name>A0A1X7K678_9BACT</name>
<sequence length="293" mass="33289">MKCIVFVFMTFLISNIANGQEIIPFNLKDDNRMYVQGKINSSDTLDLVFDLGANTTVINKTRMETKNVQIKFDTVVLNKGGNGISKEDKSLRNQVLVGKYNYEGVDILGIAYPEADILDGLIGWNFFENKIIQLNFESTELIIHDQLPTLSDQYSKCKIKFISGLPYIETIIYKGRKKVKIWAMLDTGYNSTFKVYYNTVINNKLDNEFLLIGESISYGTDGTIAESDLVLLPKISLGDFEVYNMPADLVKTKVESDIPALFGGNLLKRFHVFLDFNKKLAYLKPNIYINSKF</sequence>
<keyword evidence="3" id="KW-1185">Reference proteome</keyword>
<dbReference type="InterPro" id="IPR021109">
    <property type="entry name" value="Peptidase_aspartic_dom_sf"/>
</dbReference>
<dbReference type="STRING" id="1028.SAMN05661096_02419"/>
<dbReference type="GO" id="GO:0008233">
    <property type="term" value="F:peptidase activity"/>
    <property type="evidence" value="ECO:0007669"/>
    <property type="project" value="UniProtKB-KW"/>
</dbReference>
<dbReference type="EMBL" id="FXAW01000004">
    <property type="protein sequence ID" value="SMG36252.1"/>
    <property type="molecule type" value="Genomic_DNA"/>
</dbReference>
<dbReference type="OrthoDB" id="5166556at2"/>
<dbReference type="AlphaFoldDB" id="A0A1X7K678"/>
<organism evidence="2 3">
    <name type="scientific">Marivirga sericea</name>
    <dbReference type="NCBI Taxonomy" id="1028"/>
    <lineage>
        <taxon>Bacteria</taxon>
        <taxon>Pseudomonadati</taxon>
        <taxon>Bacteroidota</taxon>
        <taxon>Cytophagia</taxon>
        <taxon>Cytophagales</taxon>
        <taxon>Marivirgaceae</taxon>
        <taxon>Marivirga</taxon>
    </lineage>
</organism>
<keyword evidence="2" id="KW-0378">Hydrolase</keyword>
<evidence type="ECO:0000313" key="3">
    <source>
        <dbReference type="Proteomes" id="UP000193804"/>
    </source>
</evidence>
<feature type="chain" id="PRO_5012394790" evidence="1">
    <location>
        <begin position="20"/>
        <end position="293"/>
    </location>
</feature>
<feature type="signal peptide" evidence="1">
    <location>
        <begin position="1"/>
        <end position="19"/>
    </location>
</feature>
<dbReference type="GO" id="GO:0006508">
    <property type="term" value="P:proteolysis"/>
    <property type="evidence" value="ECO:0007669"/>
    <property type="project" value="UniProtKB-KW"/>
</dbReference>
<proteinExistence type="predicted"/>
<keyword evidence="2" id="KW-0645">Protease</keyword>
<evidence type="ECO:0000256" key="1">
    <source>
        <dbReference type="SAM" id="SignalP"/>
    </source>
</evidence>
<reference evidence="3" key="1">
    <citation type="submission" date="2017-04" db="EMBL/GenBank/DDBJ databases">
        <authorList>
            <person name="Varghese N."/>
            <person name="Submissions S."/>
        </authorList>
    </citation>
    <scope>NUCLEOTIDE SEQUENCE [LARGE SCALE GENOMIC DNA]</scope>
    <source>
        <strain evidence="3">DSM 4125</strain>
    </source>
</reference>
<dbReference type="Proteomes" id="UP000193804">
    <property type="component" value="Unassembled WGS sequence"/>
</dbReference>
<accession>A0A1X7K678</accession>
<protein>
    <submittedName>
        <fullName evidence="2">Aspartyl protease</fullName>
    </submittedName>
</protein>